<dbReference type="RefSeq" id="WP_344868853.1">
    <property type="nucleotide sequence ID" value="NZ_BAABBP010000008.1"/>
</dbReference>
<evidence type="ECO:0000313" key="2">
    <source>
        <dbReference type="EMBL" id="GAA3990975.1"/>
    </source>
</evidence>
<dbReference type="InterPro" id="IPR050563">
    <property type="entry name" value="4-hydroxybenzoyl-CoA_TE"/>
</dbReference>
<proteinExistence type="predicted"/>
<dbReference type="Gene3D" id="3.10.129.10">
    <property type="entry name" value="Hotdog Thioesterase"/>
    <property type="match status" value="1"/>
</dbReference>
<keyword evidence="1" id="KW-0378">Hydrolase</keyword>
<name>A0ABP7R0Y5_9BURK</name>
<dbReference type="InterPro" id="IPR029069">
    <property type="entry name" value="HotDog_dom_sf"/>
</dbReference>
<evidence type="ECO:0000256" key="1">
    <source>
        <dbReference type="ARBA" id="ARBA00022801"/>
    </source>
</evidence>
<dbReference type="PANTHER" id="PTHR31793">
    <property type="entry name" value="4-HYDROXYBENZOYL-COA THIOESTERASE FAMILY MEMBER"/>
    <property type="match status" value="1"/>
</dbReference>
<dbReference type="CDD" id="cd00586">
    <property type="entry name" value="4HBT"/>
    <property type="match status" value="1"/>
</dbReference>
<dbReference type="SUPFAM" id="SSF54637">
    <property type="entry name" value="Thioesterase/thiol ester dehydrase-isomerase"/>
    <property type="match status" value="1"/>
</dbReference>
<keyword evidence="3" id="KW-1185">Reference proteome</keyword>
<protein>
    <submittedName>
        <fullName evidence="2">Thioesterase family protein</fullName>
    </submittedName>
</protein>
<dbReference type="PANTHER" id="PTHR31793:SF37">
    <property type="entry name" value="ACYL-COA THIOESTER HYDROLASE YBGC"/>
    <property type="match status" value="1"/>
</dbReference>
<dbReference type="Pfam" id="PF13279">
    <property type="entry name" value="4HBT_2"/>
    <property type="match status" value="1"/>
</dbReference>
<gene>
    <name evidence="2" type="ORF">GCM10022279_12650</name>
</gene>
<dbReference type="Proteomes" id="UP001501627">
    <property type="component" value="Unassembled WGS sequence"/>
</dbReference>
<organism evidence="2 3">
    <name type="scientific">Comamonas faecalis</name>
    <dbReference type="NCBI Taxonomy" id="1387849"/>
    <lineage>
        <taxon>Bacteria</taxon>
        <taxon>Pseudomonadati</taxon>
        <taxon>Pseudomonadota</taxon>
        <taxon>Betaproteobacteria</taxon>
        <taxon>Burkholderiales</taxon>
        <taxon>Comamonadaceae</taxon>
        <taxon>Comamonas</taxon>
    </lineage>
</organism>
<sequence length="159" mass="18049">MHAAAAPADLPWDWPRPFTLALSPCEDDIDELRHTNNAVYVRWCEQAGWAHSAALGLAVPDYHRLGRAMVIRQAEYDYLLPSLLGDELLLGTWISASDGKLTMRRRFQLVRPRDGATVLRGRWELVCVDLQSGRPRRLPQDFVDVYLPVLVSDEVRVEG</sequence>
<comment type="caution">
    <text evidence="2">The sequence shown here is derived from an EMBL/GenBank/DDBJ whole genome shotgun (WGS) entry which is preliminary data.</text>
</comment>
<accession>A0ABP7R0Y5</accession>
<evidence type="ECO:0000313" key="3">
    <source>
        <dbReference type="Proteomes" id="UP001501627"/>
    </source>
</evidence>
<dbReference type="EMBL" id="BAABBP010000008">
    <property type="protein sequence ID" value="GAA3990975.1"/>
    <property type="molecule type" value="Genomic_DNA"/>
</dbReference>
<reference evidence="3" key="1">
    <citation type="journal article" date="2019" name="Int. J. Syst. Evol. Microbiol.">
        <title>The Global Catalogue of Microorganisms (GCM) 10K type strain sequencing project: providing services to taxonomists for standard genome sequencing and annotation.</title>
        <authorList>
            <consortium name="The Broad Institute Genomics Platform"/>
            <consortium name="The Broad Institute Genome Sequencing Center for Infectious Disease"/>
            <person name="Wu L."/>
            <person name="Ma J."/>
        </authorList>
    </citation>
    <scope>NUCLEOTIDE SEQUENCE [LARGE SCALE GENOMIC DNA]</scope>
    <source>
        <strain evidence="3">JCM 17561</strain>
    </source>
</reference>